<dbReference type="PROSITE" id="PS50088">
    <property type="entry name" value="ANK_REPEAT"/>
    <property type="match status" value="1"/>
</dbReference>
<organism evidence="3 4">
    <name type="scientific">Legionella spiritensis</name>
    <dbReference type="NCBI Taxonomy" id="452"/>
    <lineage>
        <taxon>Bacteria</taxon>
        <taxon>Pseudomonadati</taxon>
        <taxon>Pseudomonadota</taxon>
        <taxon>Gammaproteobacteria</taxon>
        <taxon>Legionellales</taxon>
        <taxon>Legionellaceae</taxon>
        <taxon>Legionella</taxon>
    </lineage>
</organism>
<proteinExistence type="predicted"/>
<evidence type="ECO:0000313" key="4">
    <source>
        <dbReference type="Proteomes" id="UP000054877"/>
    </source>
</evidence>
<comment type="caution">
    <text evidence="3">The sequence shown here is derived from an EMBL/GenBank/DDBJ whole genome shotgun (WGS) entry which is preliminary data.</text>
</comment>
<dbReference type="Pfam" id="PF12796">
    <property type="entry name" value="Ank_2"/>
    <property type="match status" value="1"/>
</dbReference>
<dbReference type="Proteomes" id="UP000054877">
    <property type="component" value="Unassembled WGS sequence"/>
</dbReference>
<keyword evidence="1" id="KW-0040">ANK repeat</keyword>
<dbReference type="Gene3D" id="1.25.40.20">
    <property type="entry name" value="Ankyrin repeat-containing domain"/>
    <property type="match status" value="1"/>
</dbReference>
<evidence type="ECO:0000256" key="2">
    <source>
        <dbReference type="SAM" id="MobiDB-lite"/>
    </source>
</evidence>
<evidence type="ECO:0000313" key="3">
    <source>
        <dbReference type="EMBL" id="KTD63945.1"/>
    </source>
</evidence>
<evidence type="ECO:0000256" key="1">
    <source>
        <dbReference type="PROSITE-ProRule" id="PRU00023"/>
    </source>
</evidence>
<feature type="compositionally biased region" description="Polar residues" evidence="2">
    <location>
        <begin position="280"/>
        <end position="295"/>
    </location>
</feature>
<name>A0A0W0Z472_LEGSP</name>
<protein>
    <submittedName>
        <fullName evidence="3">Ankyrin repeat protein</fullName>
    </submittedName>
</protein>
<accession>A0A0W0Z472</accession>
<dbReference type="OrthoDB" id="5649225at2"/>
<feature type="repeat" description="ANK" evidence="1">
    <location>
        <begin position="72"/>
        <end position="104"/>
    </location>
</feature>
<dbReference type="SUPFAM" id="SSF48403">
    <property type="entry name" value="Ankyrin repeat"/>
    <property type="match status" value="1"/>
</dbReference>
<reference evidence="3 4" key="1">
    <citation type="submission" date="2015-11" db="EMBL/GenBank/DDBJ databases">
        <title>Genomic analysis of 38 Legionella species identifies large and diverse effector repertoires.</title>
        <authorList>
            <person name="Burstein D."/>
            <person name="Amaro F."/>
            <person name="Zusman T."/>
            <person name="Lifshitz Z."/>
            <person name="Cohen O."/>
            <person name="Gilbert J.A."/>
            <person name="Pupko T."/>
            <person name="Shuman H.A."/>
            <person name="Segal G."/>
        </authorList>
    </citation>
    <scope>NUCLEOTIDE SEQUENCE [LARGE SCALE GENOMIC DNA]</scope>
    <source>
        <strain evidence="3 4">Mt.St.Helens-9</strain>
    </source>
</reference>
<dbReference type="EMBL" id="LNYX01000014">
    <property type="protein sequence ID" value="KTD63945.1"/>
    <property type="molecule type" value="Genomic_DNA"/>
</dbReference>
<dbReference type="InterPro" id="IPR002110">
    <property type="entry name" value="Ankyrin_rpt"/>
</dbReference>
<feature type="region of interest" description="Disordered" evidence="2">
    <location>
        <begin position="280"/>
        <end position="303"/>
    </location>
</feature>
<gene>
    <name evidence="3" type="ORF">Lspi_1464</name>
</gene>
<sequence length="303" mass="34039">MTKSREQVIYRINEIIYHNIAGDNNIYNLVQTGVLTEQELIPFYLKAVRKGSHFAVKSFLIYGMSANQRDENNDTPLIWAARLNNHQMIADLMAFGADPDFTNCLGKNALVYIEDNLYTGYDLVLKTKENKEFEEGVLYITVSAKDSFQYVVKSPNGAIKKGVIAIEDIKGFHPQGPLNVEKLRTVLKNILFITSKRGHTAPLPINSLRNTRITKKDIADTLFELSLQAIENQHDEMARDIRKLAAKHDQQDAGRIETWNKNNTIQNKLSGNSLFISSSHQSTGRKVADTMSSLPGSGRTLPA</sequence>
<dbReference type="STRING" id="452.Lspi_1464"/>
<dbReference type="RefSeq" id="WP_058483391.1">
    <property type="nucleotide sequence ID" value="NZ_CAAAII010000001.1"/>
</dbReference>
<dbReference type="PATRIC" id="fig|452.5.peg.1618"/>
<dbReference type="AlphaFoldDB" id="A0A0W0Z472"/>
<dbReference type="InterPro" id="IPR036770">
    <property type="entry name" value="Ankyrin_rpt-contain_sf"/>
</dbReference>
<keyword evidence="4" id="KW-1185">Reference proteome</keyword>